<dbReference type="PANTHER" id="PTHR23513">
    <property type="entry name" value="INTEGRAL MEMBRANE EFFLUX PROTEIN-RELATED"/>
    <property type="match status" value="1"/>
</dbReference>
<keyword evidence="6 7" id="KW-0472">Membrane</keyword>
<dbReference type="InterPro" id="IPR020846">
    <property type="entry name" value="MFS_dom"/>
</dbReference>
<dbReference type="InterPro" id="IPR022324">
    <property type="entry name" value="Bacilysin_exporter_BacE_put"/>
</dbReference>
<feature type="transmembrane region" description="Helical" evidence="7">
    <location>
        <begin position="288"/>
        <end position="307"/>
    </location>
</feature>
<evidence type="ECO:0000313" key="9">
    <source>
        <dbReference type="EMBL" id="MCM0621174.1"/>
    </source>
</evidence>
<dbReference type="RefSeq" id="WP_250827652.1">
    <property type="nucleotide sequence ID" value="NZ_JAMOIL010000015.1"/>
</dbReference>
<comment type="caution">
    <text evidence="9">The sequence shown here is derived from an EMBL/GenBank/DDBJ whole genome shotgun (WGS) entry which is preliminary data.</text>
</comment>
<keyword evidence="3" id="KW-1003">Cell membrane</keyword>
<dbReference type="InterPro" id="IPR036259">
    <property type="entry name" value="MFS_trans_sf"/>
</dbReference>
<feature type="transmembrane region" description="Helical" evidence="7">
    <location>
        <begin position="354"/>
        <end position="375"/>
    </location>
</feature>
<evidence type="ECO:0000256" key="2">
    <source>
        <dbReference type="ARBA" id="ARBA00022448"/>
    </source>
</evidence>
<keyword evidence="2" id="KW-0813">Transport</keyword>
<dbReference type="Pfam" id="PF05977">
    <property type="entry name" value="MFS_3"/>
    <property type="match status" value="1"/>
</dbReference>
<evidence type="ECO:0000256" key="5">
    <source>
        <dbReference type="ARBA" id="ARBA00022989"/>
    </source>
</evidence>
<evidence type="ECO:0000259" key="8">
    <source>
        <dbReference type="PROSITE" id="PS50850"/>
    </source>
</evidence>
<dbReference type="Gene3D" id="1.20.1250.20">
    <property type="entry name" value="MFS general substrate transporter like domains"/>
    <property type="match status" value="1"/>
</dbReference>
<name>A0A9X2IG42_9ACTN</name>
<keyword evidence="10" id="KW-1185">Reference proteome</keyword>
<keyword evidence="5 7" id="KW-1133">Transmembrane helix</keyword>
<accession>A0A9X2IG42</accession>
<dbReference type="Proteomes" id="UP001139485">
    <property type="component" value="Unassembled WGS sequence"/>
</dbReference>
<proteinExistence type="predicted"/>
<evidence type="ECO:0000256" key="3">
    <source>
        <dbReference type="ARBA" id="ARBA00022475"/>
    </source>
</evidence>
<keyword evidence="4 7" id="KW-0812">Transmembrane</keyword>
<dbReference type="SUPFAM" id="SSF103473">
    <property type="entry name" value="MFS general substrate transporter"/>
    <property type="match status" value="1"/>
</dbReference>
<dbReference type="EMBL" id="JAMOIL010000015">
    <property type="protein sequence ID" value="MCM0621174.1"/>
    <property type="molecule type" value="Genomic_DNA"/>
</dbReference>
<dbReference type="PRINTS" id="PR01988">
    <property type="entry name" value="EXPORTERBACE"/>
</dbReference>
<feature type="transmembrane region" description="Helical" evidence="7">
    <location>
        <begin position="313"/>
        <end position="334"/>
    </location>
</feature>
<evidence type="ECO:0000256" key="4">
    <source>
        <dbReference type="ARBA" id="ARBA00022692"/>
    </source>
</evidence>
<dbReference type="InterPro" id="IPR010290">
    <property type="entry name" value="TM_effector"/>
</dbReference>
<feature type="transmembrane region" description="Helical" evidence="7">
    <location>
        <begin position="381"/>
        <end position="400"/>
    </location>
</feature>
<feature type="transmembrane region" description="Helical" evidence="7">
    <location>
        <begin position="92"/>
        <end position="114"/>
    </location>
</feature>
<evidence type="ECO:0000313" key="10">
    <source>
        <dbReference type="Proteomes" id="UP001139485"/>
    </source>
</evidence>
<sequence length="411" mass="42437">MTSPASSPLRVPAFRWFFTAEVVSAIGSAGSGIALAFAVLEISGSPAAVGWVLAASTIPMVTLMLVGGAVADRWPRTLVLRGTNAVMFATQGLAAVLVLTGVAEIWHLVVLGLVNGTAEALGYPAFHGMIPVLLPAERRKAGYLLFSQASSATGIVGPALVGLVVATAGPGWAMAFDAATYLFAAVFLGLLRLPRSERAASRSSVLADVRAGWTYARELGWVIPVSSYSLVFNALIAGGIGVLGPVIAEGTIGSDGWGLARSAQAVGVIVFAWLLGRAFAGRFLRRPLVACIVGFGVLGTPILALGLAGPLPVLMAAFLVAGGGSALIEVTWGLVVAEKVPEEMLSRIQSIDGFFSFVGMPVGQLVVGPLAVAIGTRDVELGLYVLFLGVMVAGLLRPVLRRVELDEPARV</sequence>
<feature type="transmembrane region" description="Helical" evidence="7">
    <location>
        <begin position="259"/>
        <end position="276"/>
    </location>
</feature>
<dbReference type="PANTHER" id="PTHR23513:SF11">
    <property type="entry name" value="STAPHYLOFERRIN A TRANSPORTER"/>
    <property type="match status" value="1"/>
</dbReference>
<feature type="transmembrane region" description="Helical" evidence="7">
    <location>
        <begin position="51"/>
        <end position="71"/>
    </location>
</feature>
<dbReference type="CDD" id="cd06173">
    <property type="entry name" value="MFS_MefA_like"/>
    <property type="match status" value="1"/>
</dbReference>
<organism evidence="9 10">
    <name type="scientific">Nocardioides bruguierae</name>
    <dbReference type="NCBI Taxonomy" id="2945102"/>
    <lineage>
        <taxon>Bacteria</taxon>
        <taxon>Bacillati</taxon>
        <taxon>Actinomycetota</taxon>
        <taxon>Actinomycetes</taxon>
        <taxon>Propionibacteriales</taxon>
        <taxon>Nocardioidaceae</taxon>
        <taxon>Nocardioides</taxon>
    </lineage>
</organism>
<feature type="transmembrane region" description="Helical" evidence="7">
    <location>
        <begin position="172"/>
        <end position="193"/>
    </location>
</feature>
<evidence type="ECO:0000256" key="1">
    <source>
        <dbReference type="ARBA" id="ARBA00004651"/>
    </source>
</evidence>
<evidence type="ECO:0000256" key="6">
    <source>
        <dbReference type="ARBA" id="ARBA00023136"/>
    </source>
</evidence>
<feature type="transmembrane region" description="Helical" evidence="7">
    <location>
        <begin position="227"/>
        <end position="247"/>
    </location>
</feature>
<reference evidence="9" key="1">
    <citation type="submission" date="2022-05" db="EMBL/GenBank/DDBJ databases">
        <authorList>
            <person name="Tuo L."/>
        </authorList>
    </citation>
    <scope>NUCLEOTIDE SEQUENCE</scope>
    <source>
        <strain evidence="9">BSK12Z-4</strain>
    </source>
</reference>
<feature type="domain" description="Major facilitator superfamily (MFS) profile" evidence="8">
    <location>
        <begin position="8"/>
        <end position="406"/>
    </location>
</feature>
<feature type="transmembrane region" description="Helical" evidence="7">
    <location>
        <begin position="143"/>
        <end position="166"/>
    </location>
</feature>
<protein>
    <submittedName>
        <fullName evidence="9">MFS transporter</fullName>
    </submittedName>
</protein>
<dbReference type="AlphaFoldDB" id="A0A9X2IG42"/>
<dbReference type="PROSITE" id="PS50850">
    <property type="entry name" value="MFS"/>
    <property type="match status" value="1"/>
</dbReference>
<evidence type="ECO:0000256" key="7">
    <source>
        <dbReference type="SAM" id="Phobius"/>
    </source>
</evidence>
<comment type="subcellular location">
    <subcellularLocation>
        <location evidence="1">Cell membrane</location>
        <topology evidence="1">Multi-pass membrane protein</topology>
    </subcellularLocation>
</comment>
<dbReference type="GO" id="GO:0022857">
    <property type="term" value="F:transmembrane transporter activity"/>
    <property type="evidence" value="ECO:0007669"/>
    <property type="project" value="InterPro"/>
</dbReference>
<feature type="transmembrane region" description="Helical" evidence="7">
    <location>
        <begin position="16"/>
        <end position="39"/>
    </location>
</feature>
<dbReference type="GO" id="GO:0005886">
    <property type="term" value="C:plasma membrane"/>
    <property type="evidence" value="ECO:0007669"/>
    <property type="project" value="UniProtKB-SubCell"/>
</dbReference>
<gene>
    <name evidence="9" type="ORF">M8330_12830</name>
</gene>